<dbReference type="Gene3D" id="3.90.1200.10">
    <property type="match status" value="1"/>
</dbReference>
<reference evidence="2 3" key="1">
    <citation type="journal article" date="2018" name="New Phytol.">
        <title>Comparative genomics and transcriptomics depict ericoid mycorrhizal fungi as versatile saprotrophs and plant mutualists.</title>
        <authorList>
            <person name="Martino E."/>
            <person name="Morin E."/>
            <person name="Grelet G.A."/>
            <person name="Kuo A."/>
            <person name="Kohler A."/>
            <person name="Daghino S."/>
            <person name="Barry K.W."/>
            <person name="Cichocki N."/>
            <person name="Clum A."/>
            <person name="Dockter R.B."/>
            <person name="Hainaut M."/>
            <person name="Kuo R.C."/>
            <person name="LaButti K."/>
            <person name="Lindahl B.D."/>
            <person name="Lindquist E.A."/>
            <person name="Lipzen A."/>
            <person name="Khouja H.R."/>
            <person name="Magnuson J."/>
            <person name="Murat C."/>
            <person name="Ohm R.A."/>
            <person name="Singer S.W."/>
            <person name="Spatafora J.W."/>
            <person name="Wang M."/>
            <person name="Veneault-Fourrey C."/>
            <person name="Henrissat B."/>
            <person name="Grigoriev I.V."/>
            <person name="Martin F.M."/>
            <person name="Perotto S."/>
        </authorList>
    </citation>
    <scope>NUCLEOTIDE SEQUENCE [LARGE SCALE GENOMIC DNA]</scope>
    <source>
        <strain evidence="2 3">ATCC 22711</strain>
    </source>
</reference>
<sequence length="165" mass="19044">MDEEARRAAQTGLRKYLDELRAIPPPTPAYIGSCNGGPAYDHRIDNIRPCGPFASESDFNDFLVVPVTECLSQELANQYRQQLADDHGIVFTHADLCGDHIFVEPTTGKITGLIDWEMAGWWPAYWEYAKSQFGGRYQTWWTTLVANFLHPYQHEFRIDWDLQQF</sequence>
<keyword evidence="3" id="KW-1185">Reference proteome</keyword>
<accession>A0A2T3AP20</accession>
<evidence type="ECO:0000313" key="3">
    <source>
        <dbReference type="Proteomes" id="UP000241818"/>
    </source>
</evidence>
<dbReference type="PANTHER" id="PTHR21310">
    <property type="entry name" value="AMINOGLYCOSIDE PHOSPHOTRANSFERASE-RELATED-RELATED"/>
    <property type="match status" value="1"/>
</dbReference>
<dbReference type="InterPro" id="IPR011009">
    <property type="entry name" value="Kinase-like_dom_sf"/>
</dbReference>
<protein>
    <recommendedName>
        <fullName evidence="1">Aminoglycoside phosphotransferase domain-containing protein</fullName>
    </recommendedName>
</protein>
<dbReference type="PANTHER" id="PTHR21310:SF15">
    <property type="entry name" value="AMINOGLYCOSIDE PHOSPHOTRANSFERASE DOMAIN-CONTAINING PROTEIN"/>
    <property type="match status" value="1"/>
</dbReference>
<dbReference type="InterPro" id="IPR002575">
    <property type="entry name" value="Aminoglycoside_PTrfase"/>
</dbReference>
<dbReference type="Pfam" id="PF01636">
    <property type="entry name" value="APH"/>
    <property type="match status" value="1"/>
</dbReference>
<dbReference type="RefSeq" id="XP_024716401.1">
    <property type="nucleotide sequence ID" value="XM_024867178.1"/>
</dbReference>
<dbReference type="Proteomes" id="UP000241818">
    <property type="component" value="Unassembled WGS sequence"/>
</dbReference>
<organism evidence="2 3">
    <name type="scientific">Amorphotheca resinae ATCC 22711</name>
    <dbReference type="NCBI Taxonomy" id="857342"/>
    <lineage>
        <taxon>Eukaryota</taxon>
        <taxon>Fungi</taxon>
        <taxon>Dikarya</taxon>
        <taxon>Ascomycota</taxon>
        <taxon>Pezizomycotina</taxon>
        <taxon>Leotiomycetes</taxon>
        <taxon>Helotiales</taxon>
        <taxon>Amorphothecaceae</taxon>
        <taxon>Amorphotheca</taxon>
    </lineage>
</organism>
<gene>
    <name evidence="2" type="ORF">M430DRAFT_37762</name>
</gene>
<evidence type="ECO:0000313" key="2">
    <source>
        <dbReference type="EMBL" id="PSS06671.1"/>
    </source>
</evidence>
<dbReference type="GeneID" id="36575259"/>
<dbReference type="SUPFAM" id="SSF56112">
    <property type="entry name" value="Protein kinase-like (PK-like)"/>
    <property type="match status" value="1"/>
</dbReference>
<dbReference type="InterPro" id="IPR051678">
    <property type="entry name" value="AGP_Transferase"/>
</dbReference>
<evidence type="ECO:0000259" key="1">
    <source>
        <dbReference type="Pfam" id="PF01636"/>
    </source>
</evidence>
<dbReference type="AlphaFoldDB" id="A0A2T3AP20"/>
<name>A0A2T3AP20_AMORE</name>
<dbReference type="InParanoid" id="A0A2T3AP20"/>
<feature type="domain" description="Aminoglycoside phosphotransferase" evidence="1">
    <location>
        <begin position="71"/>
        <end position="153"/>
    </location>
</feature>
<dbReference type="OrthoDB" id="2906425at2759"/>
<proteinExistence type="predicted"/>
<dbReference type="EMBL" id="KZ679020">
    <property type="protein sequence ID" value="PSS06671.1"/>
    <property type="molecule type" value="Genomic_DNA"/>
</dbReference>